<evidence type="ECO:0000256" key="3">
    <source>
        <dbReference type="ARBA" id="ARBA00022490"/>
    </source>
</evidence>
<dbReference type="PANTHER" id="PTHR23253:SF9">
    <property type="entry name" value="EUKARYOTIC TRANSLATION INITIATION FACTOR 4 GAMMA 2"/>
    <property type="match status" value="1"/>
</dbReference>
<dbReference type="GO" id="GO:0016281">
    <property type="term" value="C:eukaryotic translation initiation factor 4F complex"/>
    <property type="evidence" value="ECO:0007669"/>
    <property type="project" value="TreeGrafter"/>
</dbReference>
<keyword evidence="6" id="KW-0694">RNA-binding</keyword>
<feature type="region of interest" description="Disordered" evidence="8">
    <location>
        <begin position="312"/>
        <end position="390"/>
    </location>
</feature>
<evidence type="ECO:0000256" key="1">
    <source>
        <dbReference type="ARBA" id="ARBA00004496"/>
    </source>
</evidence>
<feature type="compositionally biased region" description="Gly residues" evidence="8">
    <location>
        <begin position="1179"/>
        <end position="1191"/>
    </location>
</feature>
<dbReference type="PANTHER" id="PTHR23253">
    <property type="entry name" value="EUKARYOTIC TRANSLATION INITIATION FACTOR 4 GAMMA"/>
    <property type="match status" value="1"/>
</dbReference>
<feature type="compositionally biased region" description="Polar residues" evidence="8">
    <location>
        <begin position="170"/>
        <end position="185"/>
    </location>
</feature>
<keyword evidence="5" id="KW-0597">Phosphoprotein</keyword>
<dbReference type="SMART" id="SM00543">
    <property type="entry name" value="MIF4G"/>
    <property type="match status" value="1"/>
</dbReference>
<feature type="region of interest" description="Disordered" evidence="8">
    <location>
        <begin position="1170"/>
        <end position="1219"/>
    </location>
</feature>
<feature type="compositionally biased region" description="Polar residues" evidence="8">
    <location>
        <begin position="245"/>
        <end position="260"/>
    </location>
</feature>
<keyword evidence="4 10" id="KW-0396">Initiation factor</keyword>
<feature type="compositionally biased region" description="Basic and acidic residues" evidence="8">
    <location>
        <begin position="784"/>
        <end position="795"/>
    </location>
</feature>
<keyword evidence="11" id="KW-1185">Reference proteome</keyword>
<feature type="compositionally biased region" description="Low complexity" evidence="8">
    <location>
        <begin position="138"/>
        <end position="152"/>
    </location>
</feature>
<evidence type="ECO:0000313" key="10">
    <source>
        <dbReference type="EMBL" id="CCG80786.1"/>
    </source>
</evidence>
<evidence type="ECO:0000256" key="4">
    <source>
        <dbReference type="ARBA" id="ARBA00022540"/>
    </source>
</evidence>
<dbReference type="STRING" id="1097556.R4X702"/>
<organism evidence="10 11">
    <name type="scientific">Taphrina deformans (strain PYCC 5710 / ATCC 11124 / CBS 356.35 / IMI 108563 / JCM 9778 / NBRC 8474)</name>
    <name type="common">Peach leaf curl fungus</name>
    <name type="synonym">Lalaria deformans</name>
    <dbReference type="NCBI Taxonomy" id="1097556"/>
    <lineage>
        <taxon>Eukaryota</taxon>
        <taxon>Fungi</taxon>
        <taxon>Dikarya</taxon>
        <taxon>Ascomycota</taxon>
        <taxon>Taphrinomycotina</taxon>
        <taxon>Taphrinomycetes</taxon>
        <taxon>Taphrinales</taxon>
        <taxon>Taphrinaceae</taxon>
        <taxon>Taphrina</taxon>
    </lineage>
</organism>
<dbReference type="InterPro" id="IPR016024">
    <property type="entry name" value="ARM-type_fold"/>
</dbReference>
<feature type="region of interest" description="Disordered" evidence="8">
    <location>
        <begin position="1246"/>
        <end position="1369"/>
    </location>
</feature>
<feature type="compositionally biased region" description="Low complexity" evidence="8">
    <location>
        <begin position="70"/>
        <end position="91"/>
    </location>
</feature>
<evidence type="ECO:0000259" key="9">
    <source>
        <dbReference type="SMART" id="SM00543"/>
    </source>
</evidence>
<dbReference type="InterPro" id="IPR003890">
    <property type="entry name" value="MIF4G-like_typ-3"/>
</dbReference>
<evidence type="ECO:0000256" key="5">
    <source>
        <dbReference type="ARBA" id="ARBA00022553"/>
    </source>
</evidence>
<dbReference type="Pfam" id="PF12152">
    <property type="entry name" value="eIF_4G1"/>
    <property type="match status" value="1"/>
</dbReference>
<feature type="compositionally biased region" description="Polar residues" evidence="8">
    <location>
        <begin position="366"/>
        <end position="376"/>
    </location>
</feature>
<evidence type="ECO:0000256" key="2">
    <source>
        <dbReference type="ARBA" id="ARBA00005775"/>
    </source>
</evidence>
<feature type="compositionally biased region" description="Polar residues" evidence="8">
    <location>
        <begin position="108"/>
        <end position="117"/>
    </location>
</feature>
<feature type="compositionally biased region" description="Basic and acidic residues" evidence="8">
    <location>
        <begin position="625"/>
        <end position="642"/>
    </location>
</feature>
<dbReference type="FunFam" id="1.25.40.180:FF:000020">
    <property type="entry name" value="Eukaryotic translation initiation factor subunit"/>
    <property type="match status" value="1"/>
</dbReference>
<feature type="compositionally biased region" description="Polar residues" evidence="8">
    <location>
        <begin position="312"/>
        <end position="354"/>
    </location>
</feature>
<feature type="compositionally biased region" description="Polar residues" evidence="8">
    <location>
        <begin position="22"/>
        <end position="56"/>
    </location>
</feature>
<comment type="caution">
    <text evidence="10">The sequence shown here is derived from an EMBL/GenBank/DDBJ whole genome shotgun (WGS) entry which is preliminary data.</text>
</comment>
<feature type="compositionally biased region" description="Basic and acidic residues" evidence="8">
    <location>
        <begin position="1192"/>
        <end position="1207"/>
    </location>
</feature>
<dbReference type="SUPFAM" id="SSF48371">
    <property type="entry name" value="ARM repeat"/>
    <property type="match status" value="1"/>
</dbReference>
<dbReference type="InterPro" id="IPR036211">
    <property type="entry name" value="eIF4G_eIF4E-bd_sf"/>
</dbReference>
<feature type="compositionally biased region" description="Polar residues" evidence="8">
    <location>
        <begin position="1247"/>
        <end position="1278"/>
    </location>
</feature>
<evidence type="ECO:0000256" key="8">
    <source>
        <dbReference type="SAM" id="MobiDB-lite"/>
    </source>
</evidence>
<dbReference type="GO" id="GO:0003729">
    <property type="term" value="F:mRNA binding"/>
    <property type="evidence" value="ECO:0007669"/>
    <property type="project" value="TreeGrafter"/>
</dbReference>
<sequence length="1369" mass="145104">MSNPSSDVKSSKPAFSYARAAQGSNVPSPTALSPQPNGKQVPTTNDKSSNPTTNVSKSDEGKISDPAIVNQTSSNHKSQSSLSSAAGNQAAWAQKGSGVHMPPRTGPASGNTTNAVQFGNFVDEANTPSQKSPVVSHAAKPAASGGTAPPAAIMGKDVPQFGSVPAANTATEIPVTHSRSNSNASEFRPNMSPNPQNAQNAQFPAAYSSPAPQIGQFSPAMPGYRGRGGAMGQFQGRGGARNVQGPRNNVQSPMNSSQPSHGIGSPMGSPAMYGNYMQQAPQMYSGYAGYSQQFAYNQGPYYSQQQHNMTQNYVNPQTGRGPSNYPQHQYQNPNLQTPTATTMSRSGSTASERPSASLGLNGPTGSGSNATTTPAFTTPRKKGSSAIRIVDPNSKNEVVLPKAVVPVEPKRETTPAPAPKIERTASTGPARPSSSSSAAPAETDEQRKNKQDAARKAVLDKIAASRAAEQNVLDEKVKAEKAAQDAEAAAAKEKAAQEAKEAEAKAEAAREAAKVEEERAAITRKVEQERLAAEKAAADEKVAAEEKARKEEAERLEKAEKAEQEVAAAKAAAATAEEESAAKSKALEEEAASKAKAKADAEANDVNSALDTIVEPVSAGQTENILEKKPNEETAEVVKADEAGESSAEATKADKRRAGSMTDAPTPVEKPVPSSMTTALRTSRRIANVLSIAYPSGIQGPSRDINKTSKDGKCKYDKDFLLQFQSVFTDKPTFDWDDVIKGAMRDPDSKSGKGGMGNRSGSNRGNASPFGGLPSFNAKPLKSSTERFEQAEKMRAAGIDPNAALPGGGPSFERGSNFKPSVSRKESMNTNSPRTESKRGGKGGRAVSNRPEKAQIGAPTIAPEDVKPLANSGNRWTPKRAVEAEPLPGAESSAMDPNTVQRKVKGLLNKLTLDNFDRITDQILDIASQSKDESDGRTLRQVIALTFEKATDEAHFSNMYARFCRKMMECTSDEVTDEGITDKHGNQVVGGALFRKYLLSRCQEDFERGWKTDLPPKPDGEPQSEEAAMLSDEYYIAAAAKRRGLGLVRFIGELFLLQMLNEKIMQECIRKLLANVIDPEEEEIESLSKLVETVGSALDSTDRGREIMNVYMERMSKLTTCDSLSSRIKFMVLDVLDLRKAGWVGNKTDKGPKTIQQIHDEAAQAAALRESQRAPSHRGGMGGMGGGGGRPDFGRGDARNMSRRQDSHGPSLTTGADGWSTLKASATRDMRVGDLTKFGKFGDKRTASAQSTFGPGGNLSQATRTNSNQVSRNPSHSGVSREDSRASQAPSNPFAALEGESGDPSEGHAAAPTTDGAAERPRLKLLPKGATDGTTSVGEDKTDADDNEDPSAEEPSGDGADSVPMPGEG</sequence>
<feature type="compositionally biased region" description="Basic and acidic residues" evidence="8">
    <location>
        <begin position="444"/>
        <end position="459"/>
    </location>
</feature>
<feature type="domain" description="MIF4G" evidence="9">
    <location>
        <begin position="901"/>
        <end position="1142"/>
    </location>
</feature>
<dbReference type="VEuPathDB" id="FungiDB:TAPDE_000417"/>
<feature type="compositionally biased region" description="Low complexity" evidence="8">
    <location>
        <begin position="565"/>
        <end position="575"/>
    </location>
</feature>
<feature type="region of interest" description="Disordered" evidence="8">
    <location>
        <begin position="1"/>
        <end position="156"/>
    </location>
</feature>
<feature type="region of interest" description="Disordered" evidence="8">
    <location>
        <begin position="535"/>
        <end position="680"/>
    </location>
</feature>
<feature type="compositionally biased region" description="Basic and acidic residues" evidence="8">
    <location>
        <begin position="580"/>
        <end position="601"/>
    </location>
</feature>
<dbReference type="OrthoDB" id="514777at2759"/>
<keyword evidence="3" id="KW-0963">Cytoplasm</keyword>
<dbReference type="InterPro" id="IPR022745">
    <property type="entry name" value="eIF4G1_eIF4E-bd"/>
</dbReference>
<feature type="region of interest" description="Disordered" evidence="8">
    <location>
        <begin position="170"/>
        <end position="212"/>
    </location>
</feature>
<dbReference type="Gene3D" id="1.25.40.180">
    <property type="match status" value="1"/>
</dbReference>
<dbReference type="Pfam" id="PF02854">
    <property type="entry name" value="MIF4G"/>
    <property type="match status" value="1"/>
</dbReference>
<evidence type="ECO:0000313" key="11">
    <source>
        <dbReference type="Proteomes" id="UP000013776"/>
    </source>
</evidence>
<feature type="compositionally biased region" description="Basic and acidic residues" evidence="8">
    <location>
        <begin position="473"/>
        <end position="510"/>
    </location>
</feature>
<dbReference type="GO" id="GO:0003743">
    <property type="term" value="F:translation initiation factor activity"/>
    <property type="evidence" value="ECO:0007669"/>
    <property type="project" value="UniProtKB-KW"/>
</dbReference>
<dbReference type="EMBL" id="CAHR02000011">
    <property type="protein sequence ID" value="CCG80786.1"/>
    <property type="molecule type" value="Genomic_DNA"/>
</dbReference>
<comment type="similarity">
    <text evidence="2">Belongs to the eukaryotic initiation factor 4G family.</text>
</comment>
<gene>
    <name evidence="10" type="ORF">TAPDE_000417</name>
</gene>
<evidence type="ECO:0000256" key="7">
    <source>
        <dbReference type="ARBA" id="ARBA00022917"/>
    </source>
</evidence>
<dbReference type="GO" id="GO:0010494">
    <property type="term" value="C:cytoplasmic stress granule"/>
    <property type="evidence" value="ECO:0007669"/>
    <property type="project" value="UniProtKB-ARBA"/>
</dbReference>
<name>R4X702_TAPDE</name>
<comment type="subcellular location">
    <subcellularLocation>
        <location evidence="1">Cytoplasm</location>
    </subcellularLocation>
</comment>
<feature type="compositionally biased region" description="Acidic residues" evidence="8">
    <location>
        <begin position="1342"/>
        <end position="1356"/>
    </location>
</feature>
<feature type="compositionally biased region" description="Low complexity" evidence="8">
    <location>
        <begin position="193"/>
        <end position="206"/>
    </location>
</feature>
<accession>R4X702</accession>
<feature type="region of interest" description="Disordered" evidence="8">
    <location>
        <begin position="229"/>
        <end position="265"/>
    </location>
</feature>
<feature type="compositionally biased region" description="Low complexity" evidence="8">
    <location>
        <begin position="424"/>
        <end position="441"/>
    </location>
</feature>
<dbReference type="Proteomes" id="UP000013776">
    <property type="component" value="Unassembled WGS sequence"/>
</dbReference>
<keyword evidence="7" id="KW-0648">Protein biosynthesis</keyword>
<feature type="region of interest" description="Disordered" evidence="8">
    <location>
        <begin position="743"/>
        <end position="854"/>
    </location>
</feature>
<reference evidence="10 11" key="1">
    <citation type="journal article" date="2013" name="MBio">
        <title>Genome sequencing of the plant pathogen Taphrina deformans, the causal agent of peach leaf curl.</title>
        <authorList>
            <person name="Cisse O.H."/>
            <person name="Almeida J.M.G.C.F."/>
            <person name="Fonseca A."/>
            <person name="Kumar A.A."/>
            <person name="Salojaervi J."/>
            <person name="Overmyer K."/>
            <person name="Hauser P.M."/>
            <person name="Pagni M."/>
        </authorList>
    </citation>
    <scope>NUCLEOTIDE SEQUENCE [LARGE SCALE GENOMIC DNA]</scope>
    <source>
        <strain evidence="11">PYCC 5710 / ATCC 11124 / CBS 356.35 / IMI 108563 / JCM 9778 / NBRC 8474</strain>
    </source>
</reference>
<dbReference type="eggNOG" id="KOG0401">
    <property type="taxonomic scope" value="Eukaryota"/>
</dbReference>
<protein>
    <submittedName>
        <fullName evidence="10">Eukaryotic translation initiation factor subunit eIF-4F</fullName>
    </submittedName>
</protein>
<evidence type="ECO:0000256" key="6">
    <source>
        <dbReference type="ARBA" id="ARBA00022884"/>
    </source>
</evidence>
<proteinExistence type="inferred from homology"/>
<dbReference type="SUPFAM" id="SSF101489">
    <property type="entry name" value="Eukaryotic initiation factor 4f subunit eIF4g, eIF4e-binding domain"/>
    <property type="match status" value="1"/>
</dbReference>
<feature type="compositionally biased region" description="Basic and acidic residues" evidence="8">
    <location>
        <begin position="535"/>
        <end position="564"/>
    </location>
</feature>
<feature type="compositionally biased region" description="Gly residues" evidence="8">
    <location>
        <begin position="229"/>
        <end position="239"/>
    </location>
</feature>
<dbReference type="Gene3D" id="1.20.970.30">
    <property type="entry name" value="eIF4G, eIF4E-binding domain"/>
    <property type="match status" value="1"/>
</dbReference>
<feature type="region of interest" description="Disordered" evidence="8">
    <location>
        <begin position="406"/>
        <end position="510"/>
    </location>
</feature>